<accession>A0A6P8J2Y2</accession>
<dbReference type="GeneID" id="116306487"/>
<dbReference type="PANTHER" id="PTHR31937">
    <property type="entry name" value="TRANSMEMBRANE PROTEIN 163"/>
    <property type="match status" value="1"/>
</dbReference>
<keyword evidence="6" id="KW-0862">Zinc</keyword>
<protein>
    <submittedName>
        <fullName evidence="13">Transmembrane protein 163-like</fullName>
    </submittedName>
</protein>
<evidence type="ECO:0000256" key="9">
    <source>
        <dbReference type="ARBA" id="ARBA00023136"/>
    </source>
</evidence>
<feature type="transmembrane region" description="Helical" evidence="11">
    <location>
        <begin position="199"/>
        <end position="219"/>
    </location>
</feature>
<dbReference type="SUPFAM" id="SSF161111">
    <property type="entry name" value="Cation efflux protein transmembrane domain-like"/>
    <property type="match status" value="1"/>
</dbReference>
<dbReference type="GO" id="GO:0031901">
    <property type="term" value="C:early endosome membrane"/>
    <property type="evidence" value="ECO:0007669"/>
    <property type="project" value="UniProtKB-SubCell"/>
</dbReference>
<keyword evidence="12" id="KW-1185">Reference proteome</keyword>
<keyword evidence="10" id="KW-0968">Cytoplasmic vesicle</keyword>
<evidence type="ECO:0000313" key="13">
    <source>
        <dbReference type="RefSeq" id="XP_031572418.1"/>
    </source>
</evidence>
<sequence length="266" mass="29292">MDNKSKYGTNFILKDHENDIRNGLKPEDEDTVPCVSPNDDDYLLNEKKHYMTSQSISKWRKAAIAISLVSLVCTFVIGVTAFSMSSVAKSSAAFGFAFDSLLDVLSTLVVLWRFVGDKGQTLTWDRERRACIVMGVCFIVSSLGILVRAVRSLIVDRHPHEFIGIQIISGVCLVVFSVLAWMKFVVAERLSSSSLKTDGFSSLAGAVMALGLLMSSLSYEENKSVWFLDAAIALCISVCLGAYAVRLLSQMIKPLPSKRSRVDTED</sequence>
<evidence type="ECO:0000256" key="3">
    <source>
        <dbReference type="ARBA" id="ARBA00008731"/>
    </source>
</evidence>
<dbReference type="InterPro" id="IPR027469">
    <property type="entry name" value="Cation_efflux_TMD_sf"/>
</dbReference>
<organism evidence="12 13">
    <name type="scientific">Actinia tenebrosa</name>
    <name type="common">Australian red waratah sea anemone</name>
    <dbReference type="NCBI Taxonomy" id="6105"/>
    <lineage>
        <taxon>Eukaryota</taxon>
        <taxon>Metazoa</taxon>
        <taxon>Cnidaria</taxon>
        <taxon>Anthozoa</taxon>
        <taxon>Hexacorallia</taxon>
        <taxon>Actiniaria</taxon>
        <taxon>Actiniidae</taxon>
        <taxon>Actinia</taxon>
    </lineage>
</organism>
<feature type="transmembrane region" description="Helical" evidence="11">
    <location>
        <begin position="162"/>
        <end position="187"/>
    </location>
</feature>
<comment type="subcellular location">
    <subcellularLocation>
        <location evidence="2">Cytoplasmic vesicle</location>
        <location evidence="2">Secretory vesicle</location>
        <location evidence="2">Synaptic vesicle membrane</location>
        <topology evidence="2">Multi-pass membrane protein</topology>
    </subcellularLocation>
    <subcellularLocation>
        <location evidence="1">Early endosome membrane</location>
    </subcellularLocation>
</comment>
<evidence type="ECO:0000256" key="5">
    <source>
        <dbReference type="ARBA" id="ARBA00022753"/>
    </source>
</evidence>
<evidence type="ECO:0000313" key="12">
    <source>
        <dbReference type="Proteomes" id="UP000515163"/>
    </source>
</evidence>
<keyword evidence="8" id="KW-0770">Synapse</keyword>
<evidence type="ECO:0000256" key="6">
    <source>
        <dbReference type="ARBA" id="ARBA00022833"/>
    </source>
</evidence>
<keyword evidence="7 11" id="KW-1133">Transmembrane helix</keyword>
<dbReference type="OrthoDB" id="5980560at2759"/>
<dbReference type="InParanoid" id="A0A6P8J2Y2"/>
<keyword evidence="4 11" id="KW-0812">Transmembrane</keyword>
<dbReference type="PANTHER" id="PTHR31937:SF2">
    <property type="entry name" value="TRANSMEMBRANE PROTEIN 163"/>
    <property type="match status" value="1"/>
</dbReference>
<evidence type="ECO:0000256" key="1">
    <source>
        <dbReference type="ARBA" id="ARBA00004146"/>
    </source>
</evidence>
<proteinExistence type="inferred from homology"/>
<evidence type="ECO:0000256" key="7">
    <source>
        <dbReference type="ARBA" id="ARBA00022989"/>
    </source>
</evidence>
<dbReference type="KEGG" id="aten:116306487"/>
<evidence type="ECO:0000256" key="4">
    <source>
        <dbReference type="ARBA" id="ARBA00022692"/>
    </source>
</evidence>
<gene>
    <name evidence="13" type="primary">LOC116306487</name>
</gene>
<comment type="similarity">
    <text evidence="3">Belongs to the TMEM163 family.</text>
</comment>
<evidence type="ECO:0000256" key="11">
    <source>
        <dbReference type="SAM" id="Phobius"/>
    </source>
</evidence>
<dbReference type="FunCoup" id="A0A6P8J2Y2">
    <property type="interactions" value="17"/>
</dbReference>
<feature type="transmembrane region" description="Helical" evidence="11">
    <location>
        <begin position="62"/>
        <end position="85"/>
    </location>
</feature>
<dbReference type="RefSeq" id="XP_031572418.1">
    <property type="nucleotide sequence ID" value="XM_031716558.1"/>
</dbReference>
<dbReference type="AlphaFoldDB" id="A0A6P8J2Y2"/>
<feature type="transmembrane region" description="Helical" evidence="11">
    <location>
        <begin position="91"/>
        <end position="112"/>
    </location>
</feature>
<name>A0A6P8J2Y2_ACTTE</name>
<evidence type="ECO:0000256" key="2">
    <source>
        <dbReference type="ARBA" id="ARBA00004644"/>
    </source>
</evidence>
<keyword evidence="5" id="KW-0967">Endosome</keyword>
<feature type="transmembrane region" description="Helical" evidence="11">
    <location>
        <begin position="132"/>
        <end position="150"/>
    </location>
</feature>
<dbReference type="Gene3D" id="1.20.1510.10">
    <property type="entry name" value="Cation efflux protein transmembrane domain"/>
    <property type="match status" value="1"/>
</dbReference>
<evidence type="ECO:0000256" key="10">
    <source>
        <dbReference type="ARBA" id="ARBA00023329"/>
    </source>
</evidence>
<evidence type="ECO:0000256" key="8">
    <source>
        <dbReference type="ARBA" id="ARBA00023018"/>
    </source>
</evidence>
<dbReference type="InterPro" id="IPR026765">
    <property type="entry name" value="Tmem163"/>
</dbReference>
<dbReference type="GO" id="GO:0030672">
    <property type="term" value="C:synaptic vesicle membrane"/>
    <property type="evidence" value="ECO:0007669"/>
    <property type="project" value="UniProtKB-SubCell"/>
</dbReference>
<dbReference type="Proteomes" id="UP000515163">
    <property type="component" value="Unplaced"/>
</dbReference>
<keyword evidence="9 11" id="KW-0472">Membrane</keyword>
<feature type="transmembrane region" description="Helical" evidence="11">
    <location>
        <begin position="225"/>
        <end position="249"/>
    </location>
</feature>
<reference evidence="13" key="1">
    <citation type="submission" date="2025-08" db="UniProtKB">
        <authorList>
            <consortium name="RefSeq"/>
        </authorList>
    </citation>
    <scope>IDENTIFICATION</scope>
    <source>
        <tissue evidence="13">Tentacle</tissue>
    </source>
</reference>